<sequence>MTTTTPTPPDPGPDGNRAALVASLLDWLETRDRTPAELSLVLDTVSNRRRRVTIDALRAHGEALTLPDLAEEVAVRELDRPLTEIEPEIVTEIYASIYHDHLPRIEDAGLVAYEQERDLVVPAFD</sequence>
<comment type="caution">
    <text evidence="2">The sequence shown here is derived from an EMBL/GenBank/DDBJ whole genome shotgun (WGS) entry which is preliminary data.</text>
</comment>
<evidence type="ECO:0000313" key="2">
    <source>
        <dbReference type="EMBL" id="MFC4988148.1"/>
    </source>
</evidence>
<evidence type="ECO:0000313" key="3">
    <source>
        <dbReference type="Proteomes" id="UP001595925"/>
    </source>
</evidence>
<keyword evidence="3" id="KW-1185">Reference proteome</keyword>
<protein>
    <recommendedName>
        <fullName evidence="1">DUF7344 domain-containing protein</fullName>
    </recommendedName>
</protein>
<dbReference type="EMBL" id="JBHSJG010000036">
    <property type="protein sequence ID" value="MFC4988148.1"/>
    <property type="molecule type" value="Genomic_DNA"/>
</dbReference>
<dbReference type="RefSeq" id="WP_114578051.1">
    <property type="nucleotide sequence ID" value="NZ_JAIVEF010000001.1"/>
</dbReference>
<dbReference type="Pfam" id="PF24035">
    <property type="entry name" value="DUF7344"/>
    <property type="match status" value="1"/>
</dbReference>
<evidence type="ECO:0000259" key="1">
    <source>
        <dbReference type="Pfam" id="PF24035"/>
    </source>
</evidence>
<gene>
    <name evidence="2" type="ORF">ACFPFO_10350</name>
</gene>
<accession>A0ABD5QEK6</accession>
<proteinExistence type="predicted"/>
<organism evidence="2 3">
    <name type="scientific">Saliphagus infecundisoli</name>
    <dbReference type="NCBI Taxonomy" id="1849069"/>
    <lineage>
        <taxon>Archaea</taxon>
        <taxon>Methanobacteriati</taxon>
        <taxon>Methanobacteriota</taxon>
        <taxon>Stenosarchaea group</taxon>
        <taxon>Halobacteria</taxon>
        <taxon>Halobacteriales</taxon>
        <taxon>Natrialbaceae</taxon>
        <taxon>Saliphagus</taxon>
    </lineage>
</organism>
<reference evidence="2 3" key="1">
    <citation type="journal article" date="2019" name="Int. J. Syst. Evol. Microbiol.">
        <title>The Global Catalogue of Microorganisms (GCM) 10K type strain sequencing project: providing services to taxonomists for standard genome sequencing and annotation.</title>
        <authorList>
            <consortium name="The Broad Institute Genomics Platform"/>
            <consortium name="The Broad Institute Genome Sequencing Center for Infectious Disease"/>
            <person name="Wu L."/>
            <person name="Ma J."/>
        </authorList>
    </citation>
    <scope>NUCLEOTIDE SEQUENCE [LARGE SCALE GENOMIC DNA]</scope>
    <source>
        <strain evidence="2 3">CGMCC 1.15824</strain>
    </source>
</reference>
<dbReference type="InterPro" id="IPR055768">
    <property type="entry name" value="DUF7344"/>
</dbReference>
<feature type="domain" description="DUF7344" evidence="1">
    <location>
        <begin position="43"/>
        <end position="120"/>
    </location>
</feature>
<dbReference type="Proteomes" id="UP001595925">
    <property type="component" value="Unassembled WGS sequence"/>
</dbReference>
<name>A0ABD5QEK6_9EURY</name>
<dbReference type="AlphaFoldDB" id="A0ABD5QEK6"/>